<dbReference type="Proteomes" id="UP000008810">
    <property type="component" value="Chromosome 4"/>
</dbReference>
<comment type="pathway">
    <text evidence="1">Protein modification; protein ubiquitination.</text>
</comment>
<dbReference type="RefSeq" id="XP_024311064.1">
    <property type="nucleotide sequence ID" value="XM_024455296.1"/>
</dbReference>
<evidence type="ECO:0000256" key="2">
    <source>
        <dbReference type="ARBA" id="ARBA00010846"/>
    </source>
</evidence>
<dbReference type="InterPro" id="IPR045005">
    <property type="entry name" value="BPM1-6"/>
</dbReference>
<organism evidence="4">
    <name type="scientific">Brachypodium distachyon</name>
    <name type="common">Purple false brome</name>
    <name type="synonym">Trachynia distachya</name>
    <dbReference type="NCBI Taxonomy" id="15368"/>
    <lineage>
        <taxon>Eukaryota</taxon>
        <taxon>Viridiplantae</taxon>
        <taxon>Streptophyta</taxon>
        <taxon>Embryophyta</taxon>
        <taxon>Tracheophyta</taxon>
        <taxon>Spermatophyta</taxon>
        <taxon>Magnoliopsida</taxon>
        <taxon>Liliopsida</taxon>
        <taxon>Poales</taxon>
        <taxon>Poaceae</taxon>
        <taxon>BOP clade</taxon>
        <taxon>Pooideae</taxon>
        <taxon>Stipodae</taxon>
        <taxon>Brachypodieae</taxon>
        <taxon>Brachypodium</taxon>
    </lineage>
</organism>
<dbReference type="Gramene" id="KQJ89145">
    <property type="protein sequence ID" value="KQJ89145"/>
    <property type="gene ID" value="BRADI_4g23760v3"/>
</dbReference>
<evidence type="ECO:0000256" key="1">
    <source>
        <dbReference type="ARBA" id="ARBA00004906"/>
    </source>
</evidence>
<evidence type="ECO:0000313" key="6">
    <source>
        <dbReference type="Proteomes" id="UP000008810"/>
    </source>
</evidence>
<dbReference type="InterPro" id="IPR011333">
    <property type="entry name" value="SKP1/BTB/POZ_sf"/>
</dbReference>
<proteinExistence type="inferred from homology"/>
<dbReference type="InterPro" id="IPR000210">
    <property type="entry name" value="BTB/POZ_dom"/>
</dbReference>
<dbReference type="GeneID" id="100830450"/>
<dbReference type="OrthoDB" id="681301at2759"/>
<dbReference type="Gene3D" id="1.25.40.420">
    <property type="match status" value="1"/>
</dbReference>
<feature type="domain" description="BTB" evidence="3">
    <location>
        <begin position="27"/>
        <end position="94"/>
    </location>
</feature>
<dbReference type="Pfam" id="PF00651">
    <property type="entry name" value="BTB"/>
    <property type="match status" value="1"/>
</dbReference>
<dbReference type="AlphaFoldDB" id="A0A0Q3PIG9"/>
<dbReference type="Gene3D" id="3.30.710.10">
    <property type="entry name" value="Potassium Channel Kv1.1, Chain A"/>
    <property type="match status" value="1"/>
</dbReference>
<reference evidence="4 5" key="1">
    <citation type="journal article" date="2010" name="Nature">
        <title>Genome sequencing and analysis of the model grass Brachypodium distachyon.</title>
        <authorList>
            <consortium name="International Brachypodium Initiative"/>
        </authorList>
    </citation>
    <scope>NUCLEOTIDE SEQUENCE [LARGE SCALE GENOMIC DNA]</scope>
    <source>
        <strain evidence="4">Bd21</strain>
        <strain evidence="5">cv. Bd21</strain>
    </source>
</reference>
<name>A0A0Q3PIG9_BRADI</name>
<evidence type="ECO:0000313" key="4">
    <source>
        <dbReference type="EMBL" id="KQJ89145.1"/>
    </source>
</evidence>
<evidence type="ECO:0000259" key="3">
    <source>
        <dbReference type="PROSITE" id="PS50097"/>
    </source>
</evidence>
<dbReference type="SUPFAM" id="SSF54695">
    <property type="entry name" value="POZ domain"/>
    <property type="match status" value="1"/>
</dbReference>
<reference evidence="5" key="3">
    <citation type="submission" date="2018-08" db="UniProtKB">
        <authorList>
            <consortium name="EnsemblPlants"/>
        </authorList>
    </citation>
    <scope>IDENTIFICATION</scope>
    <source>
        <strain evidence="5">cv. Bd21</strain>
    </source>
</reference>
<dbReference type="PROSITE" id="PS50097">
    <property type="entry name" value="BTB"/>
    <property type="match status" value="1"/>
</dbReference>
<sequence>MDKEFVVVPRINLHRCLGDLLKNMDGADVTFHVGGEKISAHTSVLAARSSVFKAELFGAMKENLGDPIGIDDMEADVFKSLLYFIYTDSVPVLDMTSNEGEAHGDVAMASHLLVAADRYNIKRLNLICEEKLCNHIDTNMVATSLALSEQHGCKGLKEACFEFLASPSKLKAMKASDGYEKKSCPSVLKELITRLLPDEFETLKDIIMEI</sequence>
<evidence type="ECO:0000313" key="5">
    <source>
        <dbReference type="EnsemblPlants" id="KQJ89145"/>
    </source>
</evidence>
<dbReference type="Pfam" id="PF24570">
    <property type="entry name" value="BACK_BPM_SPOP"/>
    <property type="match status" value="1"/>
</dbReference>
<gene>
    <name evidence="5" type="primary">LOC100830450</name>
    <name evidence="4" type="ORF">BRADI_4g23760v3</name>
</gene>
<dbReference type="PANTHER" id="PTHR26379">
    <property type="entry name" value="BTB/POZ AND MATH DOMAIN-CONTAINING PROTEIN 1"/>
    <property type="match status" value="1"/>
</dbReference>
<dbReference type="SMART" id="SM00225">
    <property type="entry name" value="BTB"/>
    <property type="match status" value="1"/>
</dbReference>
<reference evidence="4" key="2">
    <citation type="submission" date="2017-06" db="EMBL/GenBank/DDBJ databases">
        <title>WGS assembly of Brachypodium distachyon.</title>
        <authorList>
            <consortium name="The International Brachypodium Initiative"/>
            <person name="Lucas S."/>
            <person name="Harmon-Smith M."/>
            <person name="Lail K."/>
            <person name="Tice H."/>
            <person name="Grimwood J."/>
            <person name="Bruce D."/>
            <person name="Barry K."/>
            <person name="Shu S."/>
            <person name="Lindquist E."/>
            <person name="Wang M."/>
            <person name="Pitluck S."/>
            <person name="Vogel J.P."/>
            <person name="Garvin D.F."/>
            <person name="Mockler T.C."/>
            <person name="Schmutz J."/>
            <person name="Rokhsar D."/>
            <person name="Bevan M.W."/>
        </authorList>
    </citation>
    <scope>NUCLEOTIDE SEQUENCE</scope>
    <source>
        <strain evidence="4">Bd21</strain>
    </source>
</reference>
<dbReference type="InterPro" id="IPR056423">
    <property type="entry name" value="BACK_BPM_SPOP"/>
</dbReference>
<dbReference type="GO" id="GO:0016567">
    <property type="term" value="P:protein ubiquitination"/>
    <property type="evidence" value="ECO:0007669"/>
    <property type="project" value="InterPro"/>
</dbReference>
<dbReference type="PANTHER" id="PTHR26379:SF492">
    <property type="entry name" value="BTB DOMAIN-CONTAINING PROTEIN"/>
    <property type="match status" value="1"/>
</dbReference>
<dbReference type="EnsemblPlants" id="KQJ89145">
    <property type="protein sequence ID" value="KQJ89145"/>
    <property type="gene ID" value="BRADI_4g23760v3"/>
</dbReference>
<accession>A0A0Q3PIG9</accession>
<comment type="similarity">
    <text evidence="2">Belongs to the Tdpoz family.</text>
</comment>
<protein>
    <recommendedName>
        <fullName evidence="3">BTB domain-containing protein</fullName>
    </recommendedName>
</protein>
<dbReference type="EMBL" id="CM000883">
    <property type="protein sequence ID" value="KQJ89145.1"/>
    <property type="molecule type" value="Genomic_DNA"/>
</dbReference>
<keyword evidence="6" id="KW-1185">Reference proteome</keyword>